<keyword evidence="1" id="KW-0812">Transmembrane</keyword>
<gene>
    <name evidence="3" type="ORF">LT85_2648</name>
</gene>
<name>A0A0A1FBC5_9BURK</name>
<dbReference type="HOGENOM" id="CLU_079852_0_0_4"/>
<keyword evidence="1" id="KW-1133">Transmembrane helix</keyword>
<proteinExistence type="predicted"/>
<dbReference type="Pfam" id="PF01569">
    <property type="entry name" value="PAP2"/>
    <property type="match status" value="1"/>
</dbReference>
<evidence type="ECO:0000313" key="4">
    <source>
        <dbReference type="Proteomes" id="UP000030302"/>
    </source>
</evidence>
<dbReference type="RefSeq" id="WP_052135150.1">
    <property type="nucleotide sequence ID" value="NZ_CP009962.1"/>
</dbReference>
<feature type="domain" description="Phosphatidic acid phosphatase type 2/haloperoxidase" evidence="2">
    <location>
        <begin position="69"/>
        <end position="143"/>
    </location>
</feature>
<feature type="transmembrane region" description="Helical" evidence="1">
    <location>
        <begin position="6"/>
        <end position="25"/>
    </location>
</feature>
<dbReference type="STRING" id="279058.LT85_2648"/>
<organism evidence="3 4">
    <name type="scientific">Collimonas arenae</name>
    <dbReference type="NCBI Taxonomy" id="279058"/>
    <lineage>
        <taxon>Bacteria</taxon>
        <taxon>Pseudomonadati</taxon>
        <taxon>Pseudomonadota</taxon>
        <taxon>Betaproteobacteria</taxon>
        <taxon>Burkholderiales</taxon>
        <taxon>Oxalobacteraceae</taxon>
        <taxon>Collimonas</taxon>
    </lineage>
</organism>
<keyword evidence="4" id="KW-1185">Reference proteome</keyword>
<sequence>MQITKIGSSNVMLPAAVAIAIWLITGDARRLFLYWCLLFAGGLILVAASKIAFVGWGIGIEAIDFTGFSGHAMRSAAIIPVIFYLALLPKAPAARWWAVLLGMCLATLISVSRVLLQFHSISEALSGWLLGSAVCLAFVHSAENLPKPEFNRVLIATSFAMLLAASFTKPIPTQRLIDDAAQLLSGHPAAAAQIRSRRPD</sequence>
<feature type="transmembrane region" description="Helical" evidence="1">
    <location>
        <begin position="96"/>
        <end position="115"/>
    </location>
</feature>
<dbReference type="OrthoDB" id="8590768at2"/>
<reference evidence="4" key="1">
    <citation type="journal article" date="2014" name="Soil Biol. Biochem.">
        <title>Structure and function of bacterial communities in ageing soils: Insights from the Mendocino ecological staircase.</title>
        <authorList>
            <person name="Uroz S."/>
            <person name="Tech J.J."/>
            <person name="Sawaya N.A."/>
            <person name="Frey-Klett P."/>
            <person name="Leveau J.H.J."/>
        </authorList>
    </citation>
    <scope>NUCLEOTIDE SEQUENCE [LARGE SCALE GENOMIC DNA]</scope>
    <source>
        <strain evidence="4">Cal35</strain>
    </source>
</reference>
<dbReference type="InterPro" id="IPR000326">
    <property type="entry name" value="PAP2/HPO"/>
</dbReference>
<dbReference type="EMBL" id="CP009962">
    <property type="protein sequence ID" value="AIY41806.1"/>
    <property type="molecule type" value="Genomic_DNA"/>
</dbReference>
<protein>
    <submittedName>
        <fullName evidence="3">Membrane-associated phospholipid phosphatase</fullName>
    </submittedName>
</protein>
<dbReference type="AlphaFoldDB" id="A0A0A1FBC5"/>
<dbReference type="Gene3D" id="1.20.144.10">
    <property type="entry name" value="Phosphatidic acid phosphatase type 2/haloperoxidase"/>
    <property type="match status" value="1"/>
</dbReference>
<evidence type="ECO:0000259" key="2">
    <source>
        <dbReference type="Pfam" id="PF01569"/>
    </source>
</evidence>
<accession>A0A0A1FBC5</accession>
<feature type="transmembrane region" description="Helical" evidence="1">
    <location>
        <begin position="71"/>
        <end position="89"/>
    </location>
</feature>
<evidence type="ECO:0000313" key="3">
    <source>
        <dbReference type="EMBL" id="AIY41806.1"/>
    </source>
</evidence>
<dbReference type="Proteomes" id="UP000030302">
    <property type="component" value="Chromosome"/>
</dbReference>
<dbReference type="InterPro" id="IPR036938">
    <property type="entry name" value="PAP2/HPO_sf"/>
</dbReference>
<dbReference type="SUPFAM" id="SSF48317">
    <property type="entry name" value="Acid phosphatase/Vanadium-dependent haloperoxidase"/>
    <property type="match status" value="1"/>
</dbReference>
<keyword evidence="1" id="KW-0472">Membrane</keyword>
<feature type="transmembrane region" description="Helical" evidence="1">
    <location>
        <begin position="32"/>
        <end position="59"/>
    </location>
</feature>
<dbReference type="KEGG" id="care:LT85_2648"/>
<evidence type="ECO:0000256" key="1">
    <source>
        <dbReference type="SAM" id="Phobius"/>
    </source>
</evidence>